<name>A0A2V3ZR53_9BACT</name>
<feature type="chain" id="PRO_5015865084" evidence="1">
    <location>
        <begin position="23"/>
        <end position="294"/>
    </location>
</feature>
<dbReference type="Gene3D" id="1.10.3670.10">
    <property type="entry name" value="Putative xylanase like domain"/>
    <property type="match status" value="1"/>
</dbReference>
<accession>A0A2V3ZR53</accession>
<gene>
    <name evidence="2" type="ORF">DF185_21240</name>
</gene>
<reference evidence="2 3" key="1">
    <citation type="submission" date="2018-05" db="EMBL/GenBank/DDBJ databases">
        <title>Marinifilum breve JC075T sp. nov., a marine bacterium isolated from Yongle Blue Hole in the South China Sea.</title>
        <authorList>
            <person name="Fu T."/>
        </authorList>
    </citation>
    <scope>NUCLEOTIDE SEQUENCE [LARGE SCALE GENOMIC DNA]</scope>
    <source>
        <strain evidence="2 3">JC075</strain>
    </source>
</reference>
<dbReference type="Proteomes" id="UP000248079">
    <property type="component" value="Unassembled WGS sequence"/>
</dbReference>
<keyword evidence="1" id="KW-0732">Signal</keyword>
<sequence length="294" mass="33159">MRLFSLQILILLIALVSCKGKADQQKESSKVVQLTDTIDQSIFNSIRKIAQERSFSSLESADRILEVGKMFLQTPYVGGTLEADGDEKLLVNLRELDCTTYLENVVVLSSISKQNKFSENDFLKKLKELRYRKGEIKDYTSRLHYFSDWIYENEQKGFVKNITSEVGGIEYNKEINFMSNHVDSYSALKADSSLIVSIQDTENAINGRDLFYIPEDDIQGVEDKIHNGDLIAITTKIKGLDISHVGIAIHINDRLHLMHASSLAKKVVISDIPLADILKESKLQSGIMVARVVE</sequence>
<dbReference type="Gene3D" id="2.30.260.10">
    <property type="entry name" value="putative xylanase like domain"/>
    <property type="match status" value="1"/>
</dbReference>
<dbReference type="PROSITE" id="PS51257">
    <property type="entry name" value="PROKAR_LIPOPROTEIN"/>
    <property type="match status" value="1"/>
</dbReference>
<dbReference type="AlphaFoldDB" id="A0A2V3ZR53"/>
<dbReference type="EMBL" id="QFLI01000013">
    <property type="protein sequence ID" value="PXX96079.1"/>
    <property type="molecule type" value="Genomic_DNA"/>
</dbReference>
<dbReference type="RefSeq" id="WP_110363458.1">
    <property type="nucleotide sequence ID" value="NZ_QFLI01000013.1"/>
</dbReference>
<dbReference type="InterPro" id="IPR010846">
    <property type="entry name" value="AmiA-like"/>
</dbReference>
<proteinExistence type="predicted"/>
<evidence type="ECO:0000313" key="3">
    <source>
        <dbReference type="Proteomes" id="UP000248079"/>
    </source>
</evidence>
<dbReference type="InterPro" id="IPR038765">
    <property type="entry name" value="Papain-like_cys_pep_sf"/>
</dbReference>
<dbReference type="Pfam" id="PF07313">
    <property type="entry name" value="AmiA-like"/>
    <property type="match status" value="1"/>
</dbReference>
<evidence type="ECO:0000313" key="2">
    <source>
        <dbReference type="EMBL" id="PXX96079.1"/>
    </source>
</evidence>
<comment type="caution">
    <text evidence="2">The sequence shown here is derived from an EMBL/GenBank/DDBJ whole genome shotgun (WGS) entry which is preliminary data.</text>
</comment>
<organism evidence="2 3">
    <name type="scientific">Marinifilum breve</name>
    <dbReference type="NCBI Taxonomy" id="2184082"/>
    <lineage>
        <taxon>Bacteria</taxon>
        <taxon>Pseudomonadati</taxon>
        <taxon>Bacteroidota</taxon>
        <taxon>Bacteroidia</taxon>
        <taxon>Marinilabiliales</taxon>
        <taxon>Marinifilaceae</taxon>
    </lineage>
</organism>
<feature type="signal peptide" evidence="1">
    <location>
        <begin position="1"/>
        <end position="22"/>
    </location>
</feature>
<evidence type="ECO:0000256" key="1">
    <source>
        <dbReference type="SAM" id="SignalP"/>
    </source>
</evidence>
<dbReference type="OrthoDB" id="1409585at2"/>
<dbReference type="SUPFAM" id="SSF54001">
    <property type="entry name" value="Cysteine proteinases"/>
    <property type="match status" value="1"/>
</dbReference>
<protein>
    <submittedName>
        <fullName evidence="2">DUF1460 domain-containing protein</fullName>
    </submittedName>
</protein>
<keyword evidence="3" id="KW-1185">Reference proteome</keyword>